<dbReference type="SMART" id="SM00409">
    <property type="entry name" value="IG"/>
    <property type="match status" value="2"/>
</dbReference>
<keyword evidence="2" id="KW-1133">Transmembrane helix</keyword>
<dbReference type="SUPFAM" id="SSF48726">
    <property type="entry name" value="Immunoglobulin"/>
    <property type="match status" value="2"/>
</dbReference>
<dbReference type="GO" id="GO:0098632">
    <property type="term" value="F:cell-cell adhesion mediator activity"/>
    <property type="evidence" value="ECO:0007669"/>
    <property type="project" value="TreeGrafter"/>
</dbReference>
<sequence length="233" mass="26356">EKHITLDSPANVELSCSLPSKYPHLKIVQVAWKKGNETIKHINKTENSWSIRLTVTNENELGSYTCTLKGKEEFKAVFHLQGKSLPKIEGKEKTIISYEGDKVVMICKSSNYTPSTWNWYLTNGSEQIAINESLLSDKYVIDRVPANTTHLKILKLTKKDGGAYWCEAVFKLGKSRGKLKLTVLTFMVPLTPFLAIVAEVVILVAIIFLCEVYSKKKVKSAEDEKEFEQVEQL</sequence>
<dbReference type="InterPro" id="IPR013270">
    <property type="entry name" value="CD47_Vset"/>
</dbReference>
<protein>
    <submittedName>
        <fullName evidence="4">Embigin</fullName>
    </submittedName>
</protein>
<keyword evidence="5" id="KW-1185">Reference proteome</keyword>
<dbReference type="GO" id="GO:0005886">
    <property type="term" value="C:plasma membrane"/>
    <property type="evidence" value="ECO:0007669"/>
    <property type="project" value="TreeGrafter"/>
</dbReference>
<evidence type="ECO:0000313" key="4">
    <source>
        <dbReference type="EMBL" id="KGL80811.1"/>
    </source>
</evidence>
<reference evidence="4 5" key="1">
    <citation type="submission" date="2014-06" db="EMBL/GenBank/DDBJ databases">
        <title>Genome evolution of avian class.</title>
        <authorList>
            <person name="Zhang G."/>
            <person name="Li C."/>
        </authorList>
    </citation>
    <scope>NUCLEOTIDE SEQUENCE [LARGE SCALE GENOMIC DNA]</scope>
    <source>
        <strain evidence="4">BGI_N309</strain>
    </source>
</reference>
<keyword evidence="1" id="KW-0393">Immunoglobulin domain</keyword>
<keyword evidence="2" id="KW-0472">Membrane</keyword>
<feature type="non-terminal residue" evidence="4">
    <location>
        <position position="233"/>
    </location>
</feature>
<dbReference type="AlphaFoldDB" id="A0A099ZGA3"/>
<dbReference type="InterPro" id="IPR007110">
    <property type="entry name" value="Ig-like_dom"/>
</dbReference>
<dbReference type="GO" id="GO:0070593">
    <property type="term" value="P:dendrite self-avoidance"/>
    <property type="evidence" value="ECO:0007669"/>
    <property type="project" value="TreeGrafter"/>
</dbReference>
<feature type="domain" description="Ig-like" evidence="3">
    <location>
        <begin position="1"/>
        <end position="78"/>
    </location>
</feature>
<dbReference type="InterPro" id="IPR003599">
    <property type="entry name" value="Ig_sub"/>
</dbReference>
<dbReference type="FunFam" id="2.60.40.10:FF:001012">
    <property type="entry name" value="Embigin"/>
    <property type="match status" value="1"/>
</dbReference>
<dbReference type="CDD" id="cd00096">
    <property type="entry name" value="Ig"/>
    <property type="match status" value="1"/>
</dbReference>
<dbReference type="Pfam" id="PF08204">
    <property type="entry name" value="V-set_CD47"/>
    <property type="match status" value="1"/>
</dbReference>
<keyword evidence="2" id="KW-0812">Transmembrane</keyword>
<accession>A0A099ZGA3</accession>
<evidence type="ECO:0000256" key="2">
    <source>
        <dbReference type="SAM" id="Phobius"/>
    </source>
</evidence>
<dbReference type="Proteomes" id="UP000053641">
    <property type="component" value="Unassembled WGS sequence"/>
</dbReference>
<organism evidence="4 5">
    <name type="scientific">Tinamus guttatus</name>
    <name type="common">White-throated tinamou</name>
    <dbReference type="NCBI Taxonomy" id="94827"/>
    <lineage>
        <taxon>Eukaryota</taxon>
        <taxon>Metazoa</taxon>
        <taxon>Chordata</taxon>
        <taxon>Craniata</taxon>
        <taxon>Vertebrata</taxon>
        <taxon>Euteleostomi</taxon>
        <taxon>Archelosauria</taxon>
        <taxon>Archosauria</taxon>
        <taxon>Dinosauria</taxon>
        <taxon>Saurischia</taxon>
        <taxon>Theropoda</taxon>
        <taxon>Coelurosauria</taxon>
        <taxon>Aves</taxon>
        <taxon>Palaeognathae</taxon>
        <taxon>Tinamiformes</taxon>
        <taxon>Tinamidae</taxon>
        <taxon>Tinamus</taxon>
    </lineage>
</organism>
<evidence type="ECO:0000259" key="3">
    <source>
        <dbReference type="PROSITE" id="PS50835"/>
    </source>
</evidence>
<evidence type="ECO:0000256" key="1">
    <source>
        <dbReference type="ARBA" id="ARBA00023319"/>
    </source>
</evidence>
<feature type="domain" description="Ig-like" evidence="3">
    <location>
        <begin position="86"/>
        <end position="182"/>
    </location>
</feature>
<dbReference type="PANTHER" id="PTHR10075">
    <property type="entry name" value="BASIGIN RELATED"/>
    <property type="match status" value="1"/>
</dbReference>
<feature type="non-terminal residue" evidence="4">
    <location>
        <position position="1"/>
    </location>
</feature>
<dbReference type="GO" id="GO:0007156">
    <property type="term" value="P:homophilic cell adhesion via plasma membrane adhesion molecules"/>
    <property type="evidence" value="ECO:0007669"/>
    <property type="project" value="TreeGrafter"/>
</dbReference>
<gene>
    <name evidence="4" type="ORF">N309_06608</name>
</gene>
<dbReference type="Gene3D" id="2.60.40.10">
    <property type="entry name" value="Immunoglobulins"/>
    <property type="match status" value="2"/>
</dbReference>
<dbReference type="EMBL" id="KL893439">
    <property type="protein sequence ID" value="KGL80811.1"/>
    <property type="molecule type" value="Genomic_DNA"/>
</dbReference>
<evidence type="ECO:0000313" key="5">
    <source>
        <dbReference type="Proteomes" id="UP000053641"/>
    </source>
</evidence>
<dbReference type="InterPro" id="IPR013783">
    <property type="entry name" value="Ig-like_fold"/>
</dbReference>
<dbReference type="PROSITE" id="PS50835">
    <property type="entry name" value="IG_LIKE"/>
    <property type="match status" value="2"/>
</dbReference>
<dbReference type="InterPro" id="IPR036179">
    <property type="entry name" value="Ig-like_dom_sf"/>
</dbReference>
<dbReference type="GO" id="GO:0030424">
    <property type="term" value="C:axon"/>
    <property type="evidence" value="ECO:0007669"/>
    <property type="project" value="TreeGrafter"/>
</dbReference>
<dbReference type="Pfam" id="PF13927">
    <property type="entry name" value="Ig_3"/>
    <property type="match status" value="1"/>
</dbReference>
<dbReference type="STRING" id="94827.A0A099ZGA3"/>
<proteinExistence type="predicted"/>
<dbReference type="GO" id="GO:0007411">
    <property type="term" value="P:axon guidance"/>
    <property type="evidence" value="ECO:0007669"/>
    <property type="project" value="TreeGrafter"/>
</dbReference>
<dbReference type="PANTHER" id="PTHR10075:SF4">
    <property type="entry name" value="EMBIGIN"/>
    <property type="match status" value="1"/>
</dbReference>
<name>A0A099ZGA3_TINGU</name>
<feature type="transmembrane region" description="Helical" evidence="2">
    <location>
        <begin position="181"/>
        <end position="209"/>
    </location>
</feature>